<feature type="compositionally biased region" description="Polar residues" evidence="10">
    <location>
        <begin position="1528"/>
        <end position="1551"/>
    </location>
</feature>
<dbReference type="SUPFAM" id="SSF57667">
    <property type="entry name" value="beta-beta-alpha zinc fingers"/>
    <property type="match status" value="5"/>
</dbReference>
<feature type="compositionally biased region" description="Polar residues" evidence="10">
    <location>
        <begin position="1495"/>
        <end position="1514"/>
    </location>
</feature>
<feature type="compositionally biased region" description="Basic and acidic residues" evidence="10">
    <location>
        <begin position="1166"/>
        <end position="1181"/>
    </location>
</feature>
<dbReference type="PROSITE" id="PS00028">
    <property type="entry name" value="ZINC_FINGER_C2H2_1"/>
    <property type="match status" value="7"/>
</dbReference>
<dbReference type="SMART" id="SM00355">
    <property type="entry name" value="ZnF_C2H2"/>
    <property type="match status" value="11"/>
</dbReference>
<feature type="compositionally biased region" description="Basic and acidic residues" evidence="10">
    <location>
        <begin position="1244"/>
        <end position="1265"/>
    </location>
</feature>
<reference evidence="12" key="2">
    <citation type="submission" date="2020-11" db="EMBL/GenBank/DDBJ databases">
        <authorList>
            <person name="McCartney M.A."/>
            <person name="Auch B."/>
            <person name="Kono T."/>
            <person name="Mallez S."/>
            <person name="Becker A."/>
            <person name="Gohl D.M."/>
            <person name="Silverstein K.A.T."/>
            <person name="Koren S."/>
            <person name="Bechman K.B."/>
            <person name="Herman A."/>
            <person name="Abrahante J.E."/>
            <person name="Garbe J."/>
        </authorList>
    </citation>
    <scope>NUCLEOTIDE SEQUENCE</scope>
    <source>
        <strain evidence="12">Duluth1</strain>
        <tissue evidence="12">Whole animal</tissue>
    </source>
</reference>
<accession>A0A9D4JQ09</accession>
<feature type="compositionally biased region" description="Basic and acidic residues" evidence="10">
    <location>
        <begin position="1189"/>
        <end position="1202"/>
    </location>
</feature>
<dbReference type="InterPro" id="IPR050636">
    <property type="entry name" value="C2H2-ZF_domain-containing"/>
</dbReference>
<keyword evidence="13" id="KW-1185">Reference proteome</keyword>
<feature type="compositionally biased region" description="Basic and acidic residues" evidence="10">
    <location>
        <begin position="1032"/>
        <end position="1045"/>
    </location>
</feature>
<keyword evidence="7" id="KW-0804">Transcription</keyword>
<reference evidence="12" key="1">
    <citation type="journal article" date="2019" name="bioRxiv">
        <title>The Genome of the Zebra Mussel, Dreissena polymorpha: A Resource for Invasive Species Research.</title>
        <authorList>
            <person name="McCartney M.A."/>
            <person name="Auch B."/>
            <person name="Kono T."/>
            <person name="Mallez S."/>
            <person name="Zhang Y."/>
            <person name="Obille A."/>
            <person name="Becker A."/>
            <person name="Abrahante J.E."/>
            <person name="Garbe J."/>
            <person name="Badalamenti J.P."/>
            <person name="Herman A."/>
            <person name="Mangelson H."/>
            <person name="Liachko I."/>
            <person name="Sullivan S."/>
            <person name="Sone E.D."/>
            <person name="Koren S."/>
            <person name="Silverstein K.A.T."/>
            <person name="Beckman K.B."/>
            <person name="Gohl D.M."/>
        </authorList>
    </citation>
    <scope>NUCLEOTIDE SEQUENCE</scope>
    <source>
        <strain evidence="12">Duluth1</strain>
        <tissue evidence="12">Whole animal</tissue>
    </source>
</reference>
<feature type="compositionally biased region" description="Polar residues" evidence="10">
    <location>
        <begin position="1206"/>
        <end position="1215"/>
    </location>
</feature>
<keyword evidence="8" id="KW-0539">Nucleus</keyword>
<feature type="compositionally biased region" description="Polar residues" evidence="10">
    <location>
        <begin position="342"/>
        <end position="352"/>
    </location>
</feature>
<keyword evidence="2" id="KW-0479">Metal-binding</keyword>
<feature type="compositionally biased region" description="Basic residues" evidence="10">
    <location>
        <begin position="231"/>
        <end position="241"/>
    </location>
</feature>
<feature type="domain" description="C2H2-type" evidence="11">
    <location>
        <begin position="617"/>
        <end position="644"/>
    </location>
</feature>
<feature type="compositionally biased region" description="Basic and acidic residues" evidence="10">
    <location>
        <begin position="1088"/>
        <end position="1121"/>
    </location>
</feature>
<feature type="compositionally biased region" description="Basic and acidic residues" evidence="10">
    <location>
        <begin position="1340"/>
        <end position="1368"/>
    </location>
</feature>
<dbReference type="PANTHER" id="PTHR47772">
    <property type="entry name" value="ZINC FINGER PROTEIN 200"/>
    <property type="match status" value="1"/>
</dbReference>
<feature type="region of interest" description="Disordered" evidence="10">
    <location>
        <begin position="1285"/>
        <end position="1590"/>
    </location>
</feature>
<evidence type="ECO:0000256" key="10">
    <source>
        <dbReference type="SAM" id="MobiDB-lite"/>
    </source>
</evidence>
<feature type="compositionally biased region" description="Basic and acidic residues" evidence="10">
    <location>
        <begin position="132"/>
        <end position="141"/>
    </location>
</feature>
<feature type="region of interest" description="Disordered" evidence="10">
    <location>
        <begin position="901"/>
        <end position="1267"/>
    </location>
</feature>
<feature type="compositionally biased region" description="Basic and acidic residues" evidence="10">
    <location>
        <begin position="331"/>
        <end position="341"/>
    </location>
</feature>
<feature type="compositionally biased region" description="Polar residues" evidence="10">
    <location>
        <begin position="159"/>
        <end position="207"/>
    </location>
</feature>
<dbReference type="InterPro" id="IPR017956">
    <property type="entry name" value="AT_hook_DNA-bd_motif"/>
</dbReference>
<dbReference type="GO" id="GO:0005634">
    <property type="term" value="C:nucleus"/>
    <property type="evidence" value="ECO:0007669"/>
    <property type="project" value="UniProtKB-SubCell"/>
</dbReference>
<dbReference type="InterPro" id="IPR036236">
    <property type="entry name" value="Znf_C2H2_sf"/>
</dbReference>
<feature type="compositionally biased region" description="Basic and acidic residues" evidence="10">
    <location>
        <begin position="1481"/>
        <end position="1492"/>
    </location>
</feature>
<feature type="compositionally biased region" description="Basic and acidic residues" evidence="10">
    <location>
        <begin position="931"/>
        <end position="987"/>
    </location>
</feature>
<name>A0A9D4JQ09_DREPO</name>
<feature type="compositionally biased region" description="Acidic residues" evidence="10">
    <location>
        <begin position="1316"/>
        <end position="1330"/>
    </location>
</feature>
<feature type="compositionally biased region" description="Basic and acidic residues" evidence="10">
    <location>
        <begin position="906"/>
        <end position="922"/>
    </location>
</feature>
<keyword evidence="5" id="KW-0862">Zinc</keyword>
<feature type="domain" description="C2H2-type" evidence="11">
    <location>
        <begin position="675"/>
        <end position="705"/>
    </location>
</feature>
<feature type="domain" description="C2H2-type" evidence="11">
    <location>
        <begin position="707"/>
        <end position="736"/>
    </location>
</feature>
<dbReference type="InterPro" id="IPR013087">
    <property type="entry name" value="Znf_C2H2_type"/>
</dbReference>
<dbReference type="OrthoDB" id="6271419at2759"/>
<feature type="compositionally biased region" description="Polar residues" evidence="10">
    <location>
        <begin position="1419"/>
        <end position="1431"/>
    </location>
</feature>
<feature type="domain" description="C2H2-type" evidence="11">
    <location>
        <begin position="737"/>
        <end position="766"/>
    </location>
</feature>
<feature type="compositionally biased region" description="Basic residues" evidence="10">
    <location>
        <begin position="1122"/>
        <end position="1136"/>
    </location>
</feature>
<feature type="region of interest" description="Disordered" evidence="10">
    <location>
        <begin position="1"/>
        <end position="46"/>
    </location>
</feature>
<dbReference type="SMART" id="SM00384">
    <property type="entry name" value="AT_hook"/>
    <property type="match status" value="4"/>
</dbReference>
<evidence type="ECO:0000256" key="5">
    <source>
        <dbReference type="ARBA" id="ARBA00022833"/>
    </source>
</evidence>
<feature type="compositionally biased region" description="Pro residues" evidence="10">
    <location>
        <begin position="1305"/>
        <end position="1314"/>
    </location>
</feature>
<feature type="compositionally biased region" description="Basic and acidic residues" evidence="10">
    <location>
        <begin position="1515"/>
        <end position="1524"/>
    </location>
</feature>
<feature type="compositionally biased region" description="Basic and acidic residues" evidence="10">
    <location>
        <begin position="242"/>
        <end position="252"/>
    </location>
</feature>
<feature type="compositionally biased region" description="Acidic residues" evidence="10">
    <location>
        <begin position="409"/>
        <end position="422"/>
    </location>
</feature>
<evidence type="ECO:0000259" key="11">
    <source>
        <dbReference type="PROSITE" id="PS50157"/>
    </source>
</evidence>
<keyword evidence="3" id="KW-0677">Repeat</keyword>
<evidence type="ECO:0000256" key="7">
    <source>
        <dbReference type="ARBA" id="ARBA00023163"/>
    </source>
</evidence>
<evidence type="ECO:0000313" key="12">
    <source>
        <dbReference type="EMBL" id="KAH3820176.1"/>
    </source>
</evidence>
<dbReference type="PANTHER" id="PTHR47772:SF13">
    <property type="entry name" value="GASTRULA ZINC FINGER PROTEIN XLCGF49.1-LIKE-RELATED"/>
    <property type="match status" value="1"/>
</dbReference>
<evidence type="ECO:0000256" key="1">
    <source>
        <dbReference type="ARBA" id="ARBA00004123"/>
    </source>
</evidence>
<feature type="compositionally biased region" description="Basic and acidic residues" evidence="10">
    <location>
        <begin position="1060"/>
        <end position="1078"/>
    </location>
</feature>
<keyword evidence="6" id="KW-0805">Transcription regulation</keyword>
<evidence type="ECO:0000256" key="3">
    <source>
        <dbReference type="ARBA" id="ARBA00022737"/>
    </source>
</evidence>
<gene>
    <name evidence="12" type="ORF">DPMN_121920</name>
</gene>
<evidence type="ECO:0000256" key="9">
    <source>
        <dbReference type="PROSITE-ProRule" id="PRU00042"/>
    </source>
</evidence>
<feature type="compositionally biased region" description="Polar residues" evidence="10">
    <location>
        <begin position="1392"/>
        <end position="1404"/>
    </location>
</feature>
<dbReference type="GO" id="GO:0003677">
    <property type="term" value="F:DNA binding"/>
    <property type="evidence" value="ECO:0007669"/>
    <property type="project" value="InterPro"/>
</dbReference>
<feature type="compositionally biased region" description="Polar residues" evidence="10">
    <location>
        <begin position="1369"/>
        <end position="1381"/>
    </location>
</feature>
<evidence type="ECO:0000256" key="6">
    <source>
        <dbReference type="ARBA" id="ARBA00023015"/>
    </source>
</evidence>
<feature type="compositionally biased region" description="Basic residues" evidence="10">
    <location>
        <begin position="1046"/>
        <end position="1059"/>
    </location>
</feature>
<dbReference type="GO" id="GO:0008270">
    <property type="term" value="F:zinc ion binding"/>
    <property type="evidence" value="ECO:0007669"/>
    <property type="project" value="UniProtKB-KW"/>
</dbReference>
<dbReference type="Pfam" id="PF00096">
    <property type="entry name" value="zf-C2H2"/>
    <property type="match status" value="1"/>
</dbReference>
<evidence type="ECO:0000313" key="13">
    <source>
        <dbReference type="Proteomes" id="UP000828390"/>
    </source>
</evidence>
<sequence>MRTIKDPRKKPELRRRVEPVEVQEPEEDNLSTKSTPPKKRKTAKCAREGLETDKFVDNQSDIVSEKSSIVGEDDNISDISSYKSTPPKKRNCNRVLDKSPDAKIEVNGEDHSHIVTEESSDTCFEKSIPAAADKKAYPEKKAKGKKKTKSEESPIRLSKSPSRSTEQTSPNKSPSRSTEQSSPNKSPSRSTEQSSPNKSPSRSTEQTSPKSKKLPKSKDVGNIKNGEVVTARKKPGPKKKQKEAEVVDDAIKKKQGRKRKLSGPLGDNTEVNTIQLNKDSGKKITANLAKKLEHTESDLCKEVEQKLKGKVSLKDIHKTEGIPPVKSISNNDKHEQNKDDSVVNSFVKNETTGLALKVNEKAASESVLESDDENSKESSDLETSFESINSHREDQSVIKNDHEDLDEKSSEDDEFEDRDEGGDDNKQLEQSIKCEHCGYVSRSKGGHTRHLRKCKPDLFGLDVEASSKPKVHKCEQCDYSAPKRVLVINHMRTHGIFQCKRCKYRTDVEEVLDEHSAMEHKDRSDCKFCKLCNRYVKCSEVPLEKHMEECQGRIPFRCPECSKEFQYESSLKCHVVSHYPDQPKLFSCDQCDYKSNYKANLKKHIRHIHEQRGERNIKCQECDKMFFTEDNMRRHLKLHSEDRPYKCEHDSCDKSFKTMNGLKLHEISHQTDKPFPCEFDGCEKNFKTKRSLVLHMNETHQNAPKNYKCTEEGCEMAFYKKCHLERHIAAHKDDRTHFCNFIACSKAFKTAEALKVHLLFHMDVKPLKCDHCEYTCRQKSSIRFHMKKKHPELVVPVDLKPVKAISKTSESGACNAGQEIDSVAETISHVARSEVDEVEDKSEMDKEAANNVTGRVEDSGLHARLDNDVSVDRYAKTELINSVQKMETESIETIENPVAISTSTPVKKDRNTPLKSKEKKTPEASTSHTKLMKDGKKAIHKEHIKDSKKAIHMEHMKDCKKPSQLEDRSVSETPVKESPQKVKRTDMYEFQSEDESEDEMKPGLLRKAYDRDKPPLPPVDSSKIPDLSLPLPEDKTVLDEPEKLKKERKKPGPKPKPKPLKVEVEVEKPLEIKTESKPQKKRGRKRKNEAAEKVVVEEVEDVKMESEVEEKEVEKEVEKPKPVKKGKSPKGKRGRPAKVIVEDDEDDDEEVVPVKKKRGRKPKKVFSKEAKESTGKQEVKVPRKRGRKSKAEKEADLEKDVESDNGDATINYSEVESSELFGDSKDSMPDKFMAGNVSDSNSNSKEKTVELSEIRHESDGLKSENEELTFNKVRPIEAAVVQERIDFRRESDSSDISDFDEDLKPPPAPRPPPMYDSEDGDIESGPENEDFNTSALSNEPLRDFESSREISREISRDFESSREIDDSVKTCSDQINSVETSTPKEHVHSVGTPASVNPYKNDSVNNEHEDPPLSHQSHHSSIAHTPSHNSVPPTPANQEFHESRSVGPRSVEPPQATERVIKGRPTGQTQEENTDESSMPEVDKDYVGRFFEEIQCNQVTPDNHNQISRINSAEENSKSQDKMIEAPNSDSGVPSSLSSNQTELQMQSPPTDLSHKRMEMMSPESLPPVSHYQSRSESSHIRSSERIPSVPSYDTQFPHNPIESFSPPSVPQIRDTILRQPELSKPTSPLNGSPTYRFSESQRMPVTYDRNLQNLHRIAECPLPPHNSSSPLLRREDMFSGAVGMPSTMARNPFHTSWAGQEVRPTHWGHPTYLQQNAGSSSYLAGREFMFDPSRTSERNMFSSLTAPSHTQRPEISHDAFQFDRFDFGSYFGSHTPSLPVDYTRSTHGSSQKSLDERYRQAGASMTDFRSLPTTSTGSDMFGVGVNSSFNLEKFYSREPMYHSQHIADNTSNPFLPGVPSQHSMFSRDYPHRGFYPQNPSYPFMNMNDKNYPSATSKLAAAHSVNPAVVQQRDMVTVPRPNMATPESQLQDPYRHHSSMLYNMMNKYI</sequence>
<feature type="compositionally biased region" description="Acidic residues" evidence="10">
    <location>
        <begin position="1142"/>
        <end position="1151"/>
    </location>
</feature>
<feature type="compositionally biased region" description="Basic and acidic residues" evidence="10">
    <location>
        <begin position="310"/>
        <end position="320"/>
    </location>
</feature>
<feature type="domain" description="C2H2-type" evidence="11">
    <location>
        <begin position="645"/>
        <end position="674"/>
    </location>
</feature>
<feature type="compositionally biased region" description="Basic and acidic residues" evidence="10">
    <location>
        <begin position="389"/>
        <end position="408"/>
    </location>
</feature>
<organism evidence="12 13">
    <name type="scientific">Dreissena polymorpha</name>
    <name type="common">Zebra mussel</name>
    <name type="synonym">Mytilus polymorpha</name>
    <dbReference type="NCBI Taxonomy" id="45954"/>
    <lineage>
        <taxon>Eukaryota</taxon>
        <taxon>Metazoa</taxon>
        <taxon>Spiralia</taxon>
        <taxon>Lophotrochozoa</taxon>
        <taxon>Mollusca</taxon>
        <taxon>Bivalvia</taxon>
        <taxon>Autobranchia</taxon>
        <taxon>Heteroconchia</taxon>
        <taxon>Euheterodonta</taxon>
        <taxon>Imparidentia</taxon>
        <taxon>Neoheterodontei</taxon>
        <taxon>Myida</taxon>
        <taxon>Dreissenoidea</taxon>
        <taxon>Dreissenidae</taxon>
        <taxon>Dreissena</taxon>
    </lineage>
</organism>
<feature type="compositionally biased region" description="Basic and acidic residues" evidence="10">
    <location>
        <begin position="1"/>
        <end position="19"/>
    </location>
</feature>
<dbReference type="EMBL" id="JAIWYP010000005">
    <property type="protein sequence ID" value="KAH3820176.1"/>
    <property type="molecule type" value="Genomic_DNA"/>
</dbReference>
<feature type="compositionally biased region" description="Basic and acidic residues" evidence="10">
    <location>
        <begin position="95"/>
        <end position="116"/>
    </location>
</feature>
<dbReference type="Proteomes" id="UP000828390">
    <property type="component" value="Unassembled WGS sequence"/>
</dbReference>
<feature type="compositionally biased region" description="Basic residues" evidence="10">
    <location>
        <begin position="1154"/>
        <end position="1165"/>
    </location>
</feature>
<protein>
    <recommendedName>
        <fullName evidence="11">C2H2-type domain-containing protein</fullName>
    </recommendedName>
</protein>
<proteinExistence type="predicted"/>
<evidence type="ECO:0000256" key="2">
    <source>
        <dbReference type="ARBA" id="ARBA00022723"/>
    </source>
</evidence>
<comment type="subcellular location">
    <subcellularLocation>
        <location evidence="1">Nucleus</location>
    </subcellularLocation>
</comment>
<evidence type="ECO:0000256" key="8">
    <source>
        <dbReference type="ARBA" id="ARBA00023242"/>
    </source>
</evidence>
<feature type="region of interest" description="Disordered" evidence="10">
    <location>
        <begin position="74"/>
        <end position="271"/>
    </location>
</feature>
<keyword evidence="4 9" id="KW-0863">Zinc-finger</keyword>
<dbReference type="Gene3D" id="3.30.160.60">
    <property type="entry name" value="Classic Zinc Finger"/>
    <property type="match status" value="8"/>
</dbReference>
<feature type="region of interest" description="Disordered" evidence="10">
    <location>
        <begin position="310"/>
        <end position="427"/>
    </location>
</feature>
<evidence type="ECO:0000256" key="4">
    <source>
        <dbReference type="ARBA" id="ARBA00022771"/>
    </source>
</evidence>
<feature type="domain" description="C2H2-type" evidence="11">
    <location>
        <begin position="586"/>
        <end position="614"/>
    </location>
</feature>
<dbReference type="PROSITE" id="PS50157">
    <property type="entry name" value="ZINC_FINGER_C2H2_2"/>
    <property type="match status" value="7"/>
</dbReference>
<comment type="caution">
    <text evidence="12">The sequence shown here is derived from an EMBL/GenBank/DDBJ whole genome shotgun (WGS) entry which is preliminary data.</text>
</comment>
<feature type="domain" description="C2H2-type" evidence="11">
    <location>
        <begin position="556"/>
        <end position="583"/>
    </location>
</feature>